<accession>A0A9X2MKL5</accession>
<protein>
    <submittedName>
        <fullName evidence="8">Type II secretion system F family protein</fullName>
    </submittedName>
</protein>
<organism evidence="8 9">
    <name type="scientific">Paenibacillus soyae</name>
    <dbReference type="NCBI Taxonomy" id="2969249"/>
    <lineage>
        <taxon>Bacteria</taxon>
        <taxon>Bacillati</taxon>
        <taxon>Bacillota</taxon>
        <taxon>Bacilli</taxon>
        <taxon>Bacillales</taxon>
        <taxon>Paenibacillaceae</taxon>
        <taxon>Paenibacillus</taxon>
    </lineage>
</organism>
<dbReference type="EMBL" id="JANIPJ010000001">
    <property type="protein sequence ID" value="MCR2802344.1"/>
    <property type="molecule type" value="Genomic_DNA"/>
</dbReference>
<dbReference type="AlphaFoldDB" id="A0A9X2MKL5"/>
<name>A0A9X2MKL5_9BACL</name>
<evidence type="ECO:0000259" key="7">
    <source>
        <dbReference type="Pfam" id="PF00482"/>
    </source>
</evidence>
<evidence type="ECO:0000256" key="4">
    <source>
        <dbReference type="ARBA" id="ARBA00022989"/>
    </source>
</evidence>
<evidence type="ECO:0000313" key="8">
    <source>
        <dbReference type="EMBL" id="MCR2802344.1"/>
    </source>
</evidence>
<feature type="transmembrane region" description="Helical" evidence="6">
    <location>
        <begin position="228"/>
        <end position="248"/>
    </location>
</feature>
<dbReference type="RefSeq" id="WP_257441828.1">
    <property type="nucleotide sequence ID" value="NZ_JANIPJ010000001.1"/>
</dbReference>
<comment type="caution">
    <text evidence="8">The sequence shown here is derived from an EMBL/GenBank/DDBJ whole genome shotgun (WGS) entry which is preliminary data.</text>
</comment>
<dbReference type="InterPro" id="IPR018076">
    <property type="entry name" value="T2SS_GspF_dom"/>
</dbReference>
<dbReference type="PANTHER" id="PTHR35007">
    <property type="entry name" value="INTEGRAL MEMBRANE PROTEIN-RELATED"/>
    <property type="match status" value="1"/>
</dbReference>
<keyword evidence="2" id="KW-1003">Cell membrane</keyword>
<proteinExistence type="predicted"/>
<evidence type="ECO:0000256" key="1">
    <source>
        <dbReference type="ARBA" id="ARBA00004651"/>
    </source>
</evidence>
<sequence length="282" mass="31761">MAGRGKPTGGRAALWRRAAVWSGWEGMLAQRPSRSRLVRYTEYTLSGRELAFAAAAGSVVIYAAFYLIYQSAAISLAAAVLGLLTPRWRRQALLERRRSRLKLQFKEALYSLTSSLAAGRSLENSFRGVLEDMKLLYSDSGADMLKEFQIICHRLDNFDPLELALRDLDERSRIDEMTQFVDALTTCKRSGGDLLEVMKRTSTIIGDKLTVEGEIKILLAQKRLESRIMMAVPFVFLGFLGFAAPDYMAPLYSGLGYALLTFLFVLLLGCFWLMDRIMRIDI</sequence>
<evidence type="ECO:0000256" key="5">
    <source>
        <dbReference type="ARBA" id="ARBA00023136"/>
    </source>
</evidence>
<evidence type="ECO:0000256" key="2">
    <source>
        <dbReference type="ARBA" id="ARBA00022475"/>
    </source>
</evidence>
<gene>
    <name evidence="8" type="ORF">NQZ67_00490</name>
</gene>
<dbReference type="Proteomes" id="UP001141950">
    <property type="component" value="Unassembled WGS sequence"/>
</dbReference>
<feature type="transmembrane region" description="Helical" evidence="6">
    <location>
        <begin position="59"/>
        <end position="84"/>
    </location>
</feature>
<evidence type="ECO:0000256" key="3">
    <source>
        <dbReference type="ARBA" id="ARBA00022692"/>
    </source>
</evidence>
<dbReference type="GO" id="GO:0005886">
    <property type="term" value="C:plasma membrane"/>
    <property type="evidence" value="ECO:0007669"/>
    <property type="project" value="UniProtKB-SubCell"/>
</dbReference>
<dbReference type="Pfam" id="PF00482">
    <property type="entry name" value="T2SSF"/>
    <property type="match status" value="1"/>
</dbReference>
<comment type="subcellular location">
    <subcellularLocation>
        <location evidence="1">Cell membrane</location>
        <topology evidence="1">Multi-pass membrane protein</topology>
    </subcellularLocation>
</comment>
<keyword evidence="4 6" id="KW-1133">Transmembrane helix</keyword>
<evidence type="ECO:0000313" key="9">
    <source>
        <dbReference type="Proteomes" id="UP001141950"/>
    </source>
</evidence>
<feature type="transmembrane region" description="Helical" evidence="6">
    <location>
        <begin position="254"/>
        <end position="274"/>
    </location>
</feature>
<evidence type="ECO:0000256" key="6">
    <source>
        <dbReference type="SAM" id="Phobius"/>
    </source>
</evidence>
<reference evidence="8" key="1">
    <citation type="submission" date="2022-08" db="EMBL/GenBank/DDBJ databases">
        <title>The genomic sequence of strain Paenibacillus sp. SCIV0701.</title>
        <authorList>
            <person name="Zhao H."/>
        </authorList>
    </citation>
    <scope>NUCLEOTIDE SEQUENCE</scope>
    <source>
        <strain evidence="8">SCIV0701</strain>
    </source>
</reference>
<dbReference type="PANTHER" id="PTHR35007:SF1">
    <property type="entry name" value="PILUS ASSEMBLY PROTEIN"/>
    <property type="match status" value="1"/>
</dbReference>
<keyword evidence="9" id="KW-1185">Reference proteome</keyword>
<keyword evidence="5 6" id="KW-0472">Membrane</keyword>
<keyword evidence="3 6" id="KW-0812">Transmembrane</keyword>
<feature type="domain" description="Type II secretion system protein GspF" evidence="7">
    <location>
        <begin position="110"/>
        <end position="240"/>
    </location>
</feature>